<protein>
    <submittedName>
        <fullName evidence="1">Uncharacterized protein</fullName>
    </submittedName>
</protein>
<reference evidence="1" key="2">
    <citation type="submission" date="2025-08" db="UniProtKB">
        <authorList>
            <consortium name="Ensembl"/>
        </authorList>
    </citation>
    <scope>IDENTIFICATION</scope>
</reference>
<evidence type="ECO:0000313" key="1">
    <source>
        <dbReference type="Ensembl" id="ENSOARP00020045488.1"/>
    </source>
</evidence>
<sequence>MAISANEIARIKHYELLGTTGEGHFAKVKLAWHVLTTGLVAIKVIQKTNQSLSSIKEQFREVDSLRIVNHPNPCKLVEVTETEETLFIVMEYVSEGDLQTYLEAKGRVTEGEAQGRSASWSQLCSTATSGAWCTGI</sequence>
<name>A0AC11DMN6_SHEEP</name>
<proteinExistence type="predicted"/>
<reference evidence="1" key="1">
    <citation type="submission" date="2020-11" db="EMBL/GenBank/DDBJ databases">
        <authorList>
            <person name="Davenport K.M."/>
            <person name="Bickhart D.M."/>
            <person name="Smith T.P.L."/>
            <person name="Murdoch B.M."/>
            <person name="Rosen B.D."/>
        </authorList>
    </citation>
    <scope>NUCLEOTIDE SEQUENCE [LARGE SCALE GENOMIC DNA]</scope>
    <source>
        <strain evidence="1">OAR_USU_Benz2616</strain>
    </source>
</reference>
<reference evidence="1" key="3">
    <citation type="submission" date="2025-09" db="UniProtKB">
        <authorList>
            <consortium name="Ensembl"/>
        </authorList>
    </citation>
    <scope>IDENTIFICATION</scope>
</reference>
<organism evidence="1">
    <name type="scientific">Ovis aries</name>
    <name type="common">Sheep</name>
    <dbReference type="NCBI Taxonomy" id="9940"/>
    <lineage>
        <taxon>Eukaryota</taxon>
        <taxon>Metazoa</taxon>
        <taxon>Chordata</taxon>
        <taxon>Craniata</taxon>
        <taxon>Vertebrata</taxon>
        <taxon>Euteleostomi</taxon>
        <taxon>Mammalia</taxon>
        <taxon>Eutheria</taxon>
        <taxon>Laurasiatheria</taxon>
        <taxon>Artiodactyla</taxon>
        <taxon>Ruminantia</taxon>
        <taxon>Pecora</taxon>
        <taxon>Bovidae</taxon>
        <taxon>Caprinae</taxon>
        <taxon>Ovis</taxon>
    </lineage>
</organism>
<dbReference type="Ensembl" id="ENSOART00020051470.1">
    <property type="protein sequence ID" value="ENSOARP00020045488.1"/>
    <property type="gene ID" value="ENSOARG00020034125.1"/>
</dbReference>
<accession>A0AC11DMN6</accession>